<dbReference type="SUPFAM" id="SSF50044">
    <property type="entry name" value="SH3-domain"/>
    <property type="match status" value="1"/>
</dbReference>
<evidence type="ECO:0000256" key="3">
    <source>
        <dbReference type="ARBA" id="ARBA00022490"/>
    </source>
</evidence>
<feature type="domain" description="SH3" evidence="17">
    <location>
        <begin position="62"/>
        <end position="125"/>
    </location>
</feature>
<keyword evidence="3" id="KW-0963">Cytoplasm</keyword>
<dbReference type="FunFam" id="3.30.505.10:FF:000023">
    <property type="entry name" value="Tyrosine-protein kinase"/>
    <property type="match status" value="1"/>
</dbReference>
<dbReference type="PROSITE" id="PS50002">
    <property type="entry name" value="SH3"/>
    <property type="match status" value="1"/>
</dbReference>
<evidence type="ECO:0000256" key="5">
    <source>
        <dbReference type="ARBA" id="ARBA00022707"/>
    </source>
</evidence>
<evidence type="ECO:0000256" key="8">
    <source>
        <dbReference type="ARBA" id="ARBA00022840"/>
    </source>
</evidence>
<dbReference type="PROSITE" id="PS50011">
    <property type="entry name" value="PROTEIN_KINASE_DOM"/>
    <property type="match status" value="1"/>
</dbReference>
<dbReference type="InterPro" id="IPR050198">
    <property type="entry name" value="Non-receptor_tyrosine_kinases"/>
</dbReference>
<dbReference type="InterPro" id="IPR017441">
    <property type="entry name" value="Protein_kinase_ATP_BS"/>
</dbReference>
<evidence type="ECO:0000256" key="11">
    <source>
        <dbReference type="ARBA" id="ARBA00051245"/>
    </source>
</evidence>
<feature type="domain" description="SH2" evidence="16">
    <location>
        <begin position="137"/>
        <end position="226"/>
    </location>
</feature>
<evidence type="ECO:0000259" key="17">
    <source>
        <dbReference type="PROSITE" id="PS50002"/>
    </source>
</evidence>
<evidence type="ECO:0000256" key="14">
    <source>
        <dbReference type="PROSITE-ProRule" id="PRU10141"/>
    </source>
</evidence>
<dbReference type="PRINTS" id="PR00401">
    <property type="entry name" value="SH2DOMAIN"/>
</dbReference>
<comment type="similarity">
    <text evidence="15">Belongs to the protein kinase superfamily. Tyr protein kinase family.</text>
</comment>
<evidence type="ECO:0000256" key="9">
    <source>
        <dbReference type="ARBA" id="ARBA00023137"/>
    </source>
</evidence>
<evidence type="ECO:0000256" key="12">
    <source>
        <dbReference type="PROSITE-ProRule" id="PRU00191"/>
    </source>
</evidence>
<keyword evidence="20" id="KW-1185">Reference proteome</keyword>
<dbReference type="Gene3D" id="3.30.505.10">
    <property type="entry name" value="SH2 domain"/>
    <property type="match status" value="1"/>
</dbReference>
<dbReference type="GO" id="GO:0004715">
    <property type="term" value="F:non-membrane spanning protein tyrosine kinase activity"/>
    <property type="evidence" value="ECO:0007669"/>
    <property type="project" value="UniProtKB-EC"/>
</dbReference>
<feature type="binding site" evidence="14">
    <location>
        <position position="277"/>
    </location>
    <ligand>
        <name>ATP</name>
        <dbReference type="ChEBI" id="CHEBI:30616"/>
    </ligand>
</feature>
<name>A0A3Q3DVE5_HIPCM</name>
<evidence type="ECO:0000313" key="20">
    <source>
        <dbReference type="Proteomes" id="UP000264820"/>
    </source>
</evidence>
<dbReference type="GO" id="GO:0005524">
    <property type="term" value="F:ATP binding"/>
    <property type="evidence" value="ECO:0007669"/>
    <property type="project" value="UniProtKB-UniRule"/>
</dbReference>
<dbReference type="PROSITE" id="PS00107">
    <property type="entry name" value="PROTEIN_KINASE_ATP"/>
    <property type="match status" value="1"/>
</dbReference>
<evidence type="ECO:0000259" key="16">
    <source>
        <dbReference type="PROSITE" id="PS50001"/>
    </source>
</evidence>
<dbReference type="PRINTS" id="PR00109">
    <property type="entry name" value="TYRKINASE"/>
</dbReference>
<evidence type="ECO:0000256" key="4">
    <source>
        <dbReference type="ARBA" id="ARBA00022679"/>
    </source>
</evidence>
<dbReference type="SMART" id="SM00252">
    <property type="entry name" value="SH2"/>
    <property type="match status" value="1"/>
</dbReference>
<comment type="subcellular location">
    <subcellularLocation>
        <location evidence="1">Cytoplasm</location>
    </subcellularLocation>
</comment>
<evidence type="ECO:0000256" key="7">
    <source>
        <dbReference type="ARBA" id="ARBA00022777"/>
    </source>
</evidence>
<reference evidence="19" key="2">
    <citation type="submission" date="2025-09" db="UniProtKB">
        <authorList>
            <consortium name="Ensembl"/>
        </authorList>
    </citation>
    <scope>IDENTIFICATION</scope>
</reference>
<dbReference type="EC" id="2.7.10.2" evidence="15"/>
<dbReference type="GO" id="GO:0005737">
    <property type="term" value="C:cytoplasm"/>
    <property type="evidence" value="ECO:0007669"/>
    <property type="project" value="UniProtKB-SubCell"/>
</dbReference>
<evidence type="ECO:0000256" key="1">
    <source>
        <dbReference type="ARBA" id="ARBA00004496"/>
    </source>
</evidence>
<keyword evidence="2 13" id="KW-0728">SH3 domain</keyword>
<protein>
    <recommendedName>
        <fullName evidence="15">Tyrosine-protein kinase</fullName>
        <ecNumber evidence="15">2.7.10.2</ecNumber>
    </recommendedName>
</protein>
<dbReference type="PANTHER" id="PTHR24418">
    <property type="entry name" value="TYROSINE-PROTEIN KINASE"/>
    <property type="match status" value="1"/>
</dbReference>
<reference evidence="19" key="1">
    <citation type="submission" date="2025-08" db="UniProtKB">
        <authorList>
            <consortium name="Ensembl"/>
        </authorList>
    </citation>
    <scope>IDENTIFICATION</scope>
</reference>
<keyword evidence="5" id="KW-0519">Myristate</keyword>
<keyword evidence="10" id="KW-0449">Lipoprotein</keyword>
<dbReference type="InterPro" id="IPR008266">
    <property type="entry name" value="Tyr_kinase_AS"/>
</dbReference>
<dbReference type="SUPFAM" id="SSF56112">
    <property type="entry name" value="Protein kinase-like (PK-like)"/>
    <property type="match status" value="1"/>
</dbReference>
<dbReference type="Gene3D" id="3.30.200.20">
    <property type="entry name" value="Phosphorylase Kinase, domain 1"/>
    <property type="match status" value="1"/>
</dbReference>
<accession>A0A3Q3DVE5</accession>
<keyword evidence="6 14" id="KW-0547">Nucleotide-binding</keyword>
<dbReference type="Ensembl" id="ENSHCOT00000003305.1">
    <property type="protein sequence ID" value="ENSHCOP00000021561.1"/>
    <property type="gene ID" value="ENSHCOG00000008696.1"/>
</dbReference>
<evidence type="ECO:0000256" key="13">
    <source>
        <dbReference type="PROSITE-ProRule" id="PRU00192"/>
    </source>
</evidence>
<evidence type="ECO:0000256" key="6">
    <source>
        <dbReference type="ARBA" id="ARBA00022741"/>
    </source>
</evidence>
<dbReference type="Gene3D" id="1.10.510.10">
    <property type="entry name" value="Transferase(Phosphotransferase) domain 1"/>
    <property type="match status" value="1"/>
</dbReference>
<evidence type="ECO:0000259" key="18">
    <source>
        <dbReference type="PROSITE" id="PS50011"/>
    </source>
</evidence>
<comment type="catalytic activity">
    <reaction evidence="11 15">
        <text>L-tyrosyl-[protein] + ATP = O-phospho-L-tyrosyl-[protein] + ADP + H(+)</text>
        <dbReference type="Rhea" id="RHEA:10596"/>
        <dbReference type="Rhea" id="RHEA-COMP:10136"/>
        <dbReference type="Rhea" id="RHEA-COMP:20101"/>
        <dbReference type="ChEBI" id="CHEBI:15378"/>
        <dbReference type="ChEBI" id="CHEBI:30616"/>
        <dbReference type="ChEBI" id="CHEBI:46858"/>
        <dbReference type="ChEBI" id="CHEBI:61978"/>
        <dbReference type="ChEBI" id="CHEBI:456216"/>
        <dbReference type="EC" id="2.7.10.2"/>
    </reaction>
</comment>
<keyword evidence="8 14" id="KW-0067">ATP-binding</keyword>
<dbReference type="AlphaFoldDB" id="A0A3Q3DVE5"/>
<dbReference type="InterPro" id="IPR000980">
    <property type="entry name" value="SH2"/>
</dbReference>
<dbReference type="Proteomes" id="UP000264820">
    <property type="component" value="Unplaced"/>
</dbReference>
<evidence type="ECO:0000256" key="15">
    <source>
        <dbReference type="RuleBase" id="RU362096"/>
    </source>
</evidence>
<dbReference type="PROSITE" id="PS50001">
    <property type="entry name" value="SH2"/>
    <property type="match status" value="1"/>
</dbReference>
<dbReference type="PROSITE" id="PS00109">
    <property type="entry name" value="PROTEIN_KINASE_TYR"/>
    <property type="match status" value="1"/>
</dbReference>
<organism evidence="19 20">
    <name type="scientific">Hippocampus comes</name>
    <name type="common">Tiger tail seahorse</name>
    <dbReference type="NCBI Taxonomy" id="109280"/>
    <lineage>
        <taxon>Eukaryota</taxon>
        <taxon>Metazoa</taxon>
        <taxon>Chordata</taxon>
        <taxon>Craniata</taxon>
        <taxon>Vertebrata</taxon>
        <taxon>Euteleostomi</taxon>
        <taxon>Actinopterygii</taxon>
        <taxon>Neopterygii</taxon>
        <taxon>Teleostei</taxon>
        <taxon>Neoteleostei</taxon>
        <taxon>Acanthomorphata</taxon>
        <taxon>Syngnathiaria</taxon>
        <taxon>Syngnathiformes</taxon>
        <taxon>Syngnathoidei</taxon>
        <taxon>Syngnathidae</taxon>
        <taxon>Hippocampus</taxon>
    </lineage>
</organism>
<dbReference type="InterPro" id="IPR001245">
    <property type="entry name" value="Ser-Thr/Tyr_kinase_cat_dom"/>
</dbReference>
<keyword evidence="4 15" id="KW-0808">Transferase</keyword>
<dbReference type="Pfam" id="PF00017">
    <property type="entry name" value="SH2"/>
    <property type="match status" value="1"/>
</dbReference>
<feature type="domain" description="Protein kinase" evidence="18">
    <location>
        <begin position="250"/>
        <end position="500"/>
    </location>
</feature>
<keyword evidence="9 15" id="KW-0829">Tyrosine-protein kinase</keyword>
<proteinExistence type="inferred from homology"/>
<dbReference type="SMART" id="SM00219">
    <property type="entry name" value="TyrKc"/>
    <property type="match status" value="1"/>
</dbReference>
<evidence type="ECO:0000313" key="19">
    <source>
        <dbReference type="Ensembl" id="ENSHCOP00000021561.1"/>
    </source>
</evidence>
<dbReference type="InterPro" id="IPR036860">
    <property type="entry name" value="SH2_dom_sf"/>
</dbReference>
<dbReference type="Gene3D" id="2.30.30.40">
    <property type="entry name" value="SH3 Domains"/>
    <property type="match status" value="1"/>
</dbReference>
<dbReference type="SUPFAM" id="SSF55550">
    <property type="entry name" value="SH2 domain"/>
    <property type="match status" value="1"/>
</dbReference>
<evidence type="ECO:0000256" key="10">
    <source>
        <dbReference type="ARBA" id="ARBA00023288"/>
    </source>
</evidence>
<dbReference type="InterPro" id="IPR000719">
    <property type="entry name" value="Prot_kinase_dom"/>
</dbReference>
<dbReference type="FunFam" id="1.10.510.10:FF:000272">
    <property type="entry name" value="Tyrosine-protein kinase"/>
    <property type="match status" value="1"/>
</dbReference>
<dbReference type="InterPro" id="IPR036028">
    <property type="entry name" value="SH3-like_dom_sf"/>
</dbReference>
<dbReference type="InterPro" id="IPR001452">
    <property type="entry name" value="SH3_domain"/>
</dbReference>
<dbReference type="GeneTree" id="ENSGT00940000162148"/>
<dbReference type="Pfam" id="PF07714">
    <property type="entry name" value="PK_Tyr_Ser-Thr"/>
    <property type="match status" value="1"/>
</dbReference>
<keyword evidence="7 15" id="KW-0418">Kinase</keyword>
<sequence>MKLQDREDVTASAQVKYETFPPGMLINHNMHYGCLPSVKSTGSLPWTPWSTLPLDNLQMSWTTGTQCVAKGDHRKPKPGELLYHKGDILTIVAMTTVKSTCYKAKHNSTGDEGIINSADVREREALRLDPSLSLMPWFHGKISGPEAVRKLQPAQDGLFLVRESIRHPGDYVLCVSVSGEVIHYRVMYQDNQLTIDNNQHFNNLIDMIEFYSQNKGALARTLLKPKPKQGAKSAEMELTKAGWLLDITVLKLGHIIGEGEFGAVFDGEYLAQRVAVKTIKCDVTAQAFLQEATVMTKLQHKNLVRLLGVILHKGLLIVTELMTKGNLANFLRTRGRSLVGSVQLLRFALDVCEGMAYLESKKLVHRDLAARNVLLSDDDVAKVSDFGLTRAASRVSDDQRAKLPVRWSAPEALTKEVKYSTKSDVWSYGILLWEIFSYGRQPYPKMSLKEVMERVEGGFRMEAPEDCLPAIYALMTICWAKEPRRRPTFHKMREKLEQEMKKRCPGYDSLIPSPRPQK</sequence>
<evidence type="ECO:0000256" key="2">
    <source>
        <dbReference type="ARBA" id="ARBA00022443"/>
    </source>
</evidence>
<dbReference type="InterPro" id="IPR020635">
    <property type="entry name" value="Tyr_kinase_cat_dom"/>
</dbReference>
<keyword evidence="12" id="KW-0727">SH2 domain</keyword>
<dbReference type="InterPro" id="IPR011009">
    <property type="entry name" value="Kinase-like_dom_sf"/>
</dbReference>